<dbReference type="CDD" id="cd17536">
    <property type="entry name" value="REC_YesN-like"/>
    <property type="match status" value="1"/>
</dbReference>
<keyword evidence="1" id="KW-0805">Transcription regulation</keyword>
<dbReference type="SUPFAM" id="SSF46689">
    <property type="entry name" value="Homeodomain-like"/>
    <property type="match status" value="2"/>
</dbReference>
<feature type="domain" description="HTH araC/xylS-type" evidence="5">
    <location>
        <begin position="415"/>
        <end position="513"/>
    </location>
</feature>
<dbReference type="PROSITE" id="PS00041">
    <property type="entry name" value="HTH_ARAC_FAMILY_1"/>
    <property type="match status" value="1"/>
</dbReference>
<dbReference type="SUPFAM" id="SSF52172">
    <property type="entry name" value="CheY-like"/>
    <property type="match status" value="1"/>
</dbReference>
<name>A0ABT2U873_9BACL</name>
<dbReference type="PANTHER" id="PTHR43280:SF2">
    <property type="entry name" value="HTH-TYPE TRANSCRIPTIONAL REGULATOR EXSA"/>
    <property type="match status" value="1"/>
</dbReference>
<dbReference type="Gene3D" id="1.10.10.60">
    <property type="entry name" value="Homeodomain-like"/>
    <property type="match status" value="2"/>
</dbReference>
<organism evidence="7 8">
    <name type="scientific">Paenibacillus baimaensis</name>
    <dbReference type="NCBI Taxonomy" id="2982185"/>
    <lineage>
        <taxon>Bacteria</taxon>
        <taxon>Bacillati</taxon>
        <taxon>Bacillota</taxon>
        <taxon>Bacilli</taxon>
        <taxon>Bacillales</taxon>
        <taxon>Paenibacillaceae</taxon>
        <taxon>Paenibacillus</taxon>
    </lineage>
</organism>
<dbReference type="InterPro" id="IPR009057">
    <property type="entry name" value="Homeodomain-like_sf"/>
</dbReference>
<dbReference type="SMART" id="SM00448">
    <property type="entry name" value="REC"/>
    <property type="match status" value="1"/>
</dbReference>
<keyword evidence="8" id="KW-1185">Reference proteome</keyword>
<dbReference type="SMART" id="SM00342">
    <property type="entry name" value="HTH_ARAC"/>
    <property type="match status" value="1"/>
</dbReference>
<dbReference type="PRINTS" id="PR00032">
    <property type="entry name" value="HTHARAC"/>
</dbReference>
<dbReference type="InterPro" id="IPR011006">
    <property type="entry name" value="CheY-like_superfamily"/>
</dbReference>
<evidence type="ECO:0000256" key="3">
    <source>
        <dbReference type="ARBA" id="ARBA00023163"/>
    </source>
</evidence>
<dbReference type="PROSITE" id="PS01124">
    <property type="entry name" value="HTH_ARAC_FAMILY_2"/>
    <property type="match status" value="1"/>
</dbReference>
<dbReference type="InterPro" id="IPR018060">
    <property type="entry name" value="HTH_AraC"/>
</dbReference>
<dbReference type="Pfam" id="PF00072">
    <property type="entry name" value="Response_reg"/>
    <property type="match status" value="1"/>
</dbReference>
<evidence type="ECO:0000256" key="1">
    <source>
        <dbReference type="ARBA" id="ARBA00023015"/>
    </source>
</evidence>
<comment type="caution">
    <text evidence="7">The sequence shown here is derived from an EMBL/GenBank/DDBJ whole genome shotgun (WGS) entry which is preliminary data.</text>
</comment>
<dbReference type="Pfam" id="PF12833">
    <property type="entry name" value="HTH_18"/>
    <property type="match status" value="1"/>
</dbReference>
<reference evidence="7 8" key="1">
    <citation type="submission" date="2022-09" db="EMBL/GenBank/DDBJ databases">
        <authorList>
            <person name="Han X.L."/>
            <person name="Wang Q."/>
            <person name="Lu T."/>
        </authorList>
    </citation>
    <scope>NUCLEOTIDE SEQUENCE [LARGE SCALE GENOMIC DNA]</scope>
    <source>
        <strain evidence="7 8">WQ 127069</strain>
    </source>
</reference>
<feature type="domain" description="Response regulatory" evidence="6">
    <location>
        <begin position="5"/>
        <end position="122"/>
    </location>
</feature>
<gene>
    <name evidence="7" type="ORF">OB236_01450</name>
</gene>
<dbReference type="InterPro" id="IPR001789">
    <property type="entry name" value="Sig_transdc_resp-reg_receiver"/>
</dbReference>
<evidence type="ECO:0000256" key="4">
    <source>
        <dbReference type="PROSITE-ProRule" id="PRU00169"/>
    </source>
</evidence>
<evidence type="ECO:0000259" key="6">
    <source>
        <dbReference type="PROSITE" id="PS50110"/>
    </source>
</evidence>
<accession>A0ABT2U873</accession>
<evidence type="ECO:0000256" key="2">
    <source>
        <dbReference type="ARBA" id="ARBA00023125"/>
    </source>
</evidence>
<evidence type="ECO:0000313" key="8">
    <source>
        <dbReference type="Proteomes" id="UP001652445"/>
    </source>
</evidence>
<dbReference type="PROSITE" id="PS50110">
    <property type="entry name" value="RESPONSE_REGULATORY"/>
    <property type="match status" value="1"/>
</dbReference>
<evidence type="ECO:0000259" key="5">
    <source>
        <dbReference type="PROSITE" id="PS01124"/>
    </source>
</evidence>
<keyword evidence="3" id="KW-0804">Transcription</keyword>
<dbReference type="Proteomes" id="UP001652445">
    <property type="component" value="Unassembled WGS sequence"/>
</dbReference>
<keyword evidence="2" id="KW-0238">DNA-binding</keyword>
<dbReference type="InterPro" id="IPR018062">
    <property type="entry name" value="HTH_AraC-typ_CS"/>
</dbReference>
<dbReference type="Gene3D" id="3.40.50.2300">
    <property type="match status" value="1"/>
</dbReference>
<dbReference type="EMBL" id="JAOQIO010000006">
    <property type="protein sequence ID" value="MCU6790780.1"/>
    <property type="molecule type" value="Genomic_DNA"/>
</dbReference>
<sequence>MLKGKVLIVEDQPNFRKGLTKMFEEGQLGWQVVGEAGNGQAALELLDQVKPDLVLTDIRMPVMDGIEFVGHLRRSYPDMLVVILTGYKNFEYAQAAVRHGALDLLIKPCTEQDVHQVMNKAYERFYEKYALLEKQHVQHKQQQDQELRAALMDLPYSLAISSSLDEILRGQELWLLHWVYENTAIHHYGKHDMSLLQFAFSNIVEELVKEAAIHARLLLVEHDRFVLIAESGMLDESLKAAIRDASLQYLKIRIEMISMGAAPTAKHLAGLYNRFKGWDESVDPHAAGEGIGGYGTTLSSNQARVKELEVQLMSAILMGQEDSLQQLLDRLVKELSSKSPEEMKIGALSLSIALLGTIQKQFDPDENSLLPKIPSDMPEANWTPEEVTLWASEQVKNFLLLFNNWQALKNDNLIEKAVKYIEEYYNEACRLTDVAAYVHLNASYFSVLFKKTVGESFTRFVTRTRMDKAALLLRNTDMKIFEIACAVGFDEPNYFTNVFKQQYQMTPKEYRNYRVPE</sequence>
<protein>
    <submittedName>
        <fullName evidence="7">Response regulator</fullName>
    </submittedName>
</protein>
<feature type="modified residue" description="4-aspartylphosphate" evidence="4">
    <location>
        <position position="57"/>
    </location>
</feature>
<keyword evidence="4" id="KW-0597">Phosphoprotein</keyword>
<dbReference type="PANTHER" id="PTHR43280">
    <property type="entry name" value="ARAC-FAMILY TRANSCRIPTIONAL REGULATOR"/>
    <property type="match status" value="1"/>
</dbReference>
<dbReference type="RefSeq" id="WP_262682303.1">
    <property type="nucleotide sequence ID" value="NZ_JAOQIO010000006.1"/>
</dbReference>
<evidence type="ECO:0000313" key="7">
    <source>
        <dbReference type="EMBL" id="MCU6790780.1"/>
    </source>
</evidence>
<dbReference type="InterPro" id="IPR020449">
    <property type="entry name" value="Tscrpt_reg_AraC-type_HTH"/>
</dbReference>
<proteinExistence type="predicted"/>